<name>A0ABU7D759_9TELE</name>
<organism evidence="1 2">
    <name type="scientific">Characodon lateralis</name>
    <dbReference type="NCBI Taxonomy" id="208331"/>
    <lineage>
        <taxon>Eukaryota</taxon>
        <taxon>Metazoa</taxon>
        <taxon>Chordata</taxon>
        <taxon>Craniata</taxon>
        <taxon>Vertebrata</taxon>
        <taxon>Euteleostomi</taxon>
        <taxon>Actinopterygii</taxon>
        <taxon>Neopterygii</taxon>
        <taxon>Teleostei</taxon>
        <taxon>Neoteleostei</taxon>
        <taxon>Acanthomorphata</taxon>
        <taxon>Ovalentaria</taxon>
        <taxon>Atherinomorphae</taxon>
        <taxon>Cyprinodontiformes</taxon>
        <taxon>Goodeidae</taxon>
        <taxon>Characodon</taxon>
    </lineage>
</organism>
<comment type="caution">
    <text evidence="1">The sequence shown here is derived from an EMBL/GenBank/DDBJ whole genome shotgun (WGS) entry which is preliminary data.</text>
</comment>
<evidence type="ECO:0000313" key="1">
    <source>
        <dbReference type="EMBL" id="MED6269920.1"/>
    </source>
</evidence>
<dbReference type="Proteomes" id="UP001352852">
    <property type="component" value="Unassembled WGS sequence"/>
</dbReference>
<evidence type="ECO:0000313" key="2">
    <source>
        <dbReference type="Proteomes" id="UP001352852"/>
    </source>
</evidence>
<gene>
    <name evidence="1" type="ORF">CHARACLAT_004448</name>
</gene>
<keyword evidence="2" id="KW-1185">Reference proteome</keyword>
<sequence length="127" mass="14558">MTHFGPRFNCRTGGFTFDSRLLQYTEEFMVDRKVPRSCGCKTSPNIHSSTTVIGSWHKVFEPIFCVWFSPNVVLSIMAKHLHFGLICTKDIVPEVMCFIHRHSLPRDNKNLLSQIHGQQLLLLSGHC</sequence>
<dbReference type="EMBL" id="JAHUTJ010016601">
    <property type="protein sequence ID" value="MED6269920.1"/>
    <property type="molecule type" value="Genomic_DNA"/>
</dbReference>
<proteinExistence type="predicted"/>
<reference evidence="1 2" key="1">
    <citation type="submission" date="2021-06" db="EMBL/GenBank/DDBJ databases">
        <authorList>
            <person name="Palmer J.M."/>
        </authorList>
    </citation>
    <scope>NUCLEOTIDE SEQUENCE [LARGE SCALE GENOMIC DNA]</scope>
    <source>
        <strain evidence="1 2">CL_MEX2019</strain>
        <tissue evidence="1">Muscle</tissue>
    </source>
</reference>
<protein>
    <submittedName>
        <fullName evidence="1">Uncharacterized protein</fullName>
    </submittedName>
</protein>
<accession>A0ABU7D759</accession>